<dbReference type="PROSITE" id="PS50255">
    <property type="entry name" value="CYTOCHROME_B5_2"/>
    <property type="match status" value="1"/>
</dbReference>
<sequence length="347" mass="36878">MADWRSDAGMPQDTAMEYLKERLARTGLPRSAAGPREAAEPRARAAPPQWARPPPPVGDRSSSFGPLEEPPATRLLDGSAPARGAPLAPALARGAAGPCACVPVAGSLGAVDLLAASCACRALRAAAGGDGVWRALLVRHLQPVLVAFFGGVPPPPAAGRSWKVHFFEFRVAWKRLVQERTGRLLIQVGAQLPCGRGPNESLSLWALLESAEKPQTYGVYDVTSFADDHPGSDLVLRSAAGLVDATGTFESAAHSDAALRRLASLAVPGLEALPYDYELEKMRWRQLSAWQSPDFQVFEQGIGVVALLACYSPQASAVTAACVGLWLWSQGDRLRGAGKERQEYGVI</sequence>
<dbReference type="InterPro" id="IPR001199">
    <property type="entry name" value="Cyt_B5-like_heme/steroid-bd"/>
</dbReference>
<dbReference type="Pfam" id="PF00173">
    <property type="entry name" value="Cyt-b5"/>
    <property type="match status" value="1"/>
</dbReference>
<feature type="domain" description="Cytochrome b5 heme-binding" evidence="2">
    <location>
        <begin position="203"/>
        <end position="271"/>
    </location>
</feature>
<feature type="region of interest" description="Disordered" evidence="1">
    <location>
        <begin position="1"/>
        <end position="80"/>
    </location>
</feature>
<evidence type="ECO:0000313" key="3">
    <source>
        <dbReference type="EMBL" id="CAK0902201.1"/>
    </source>
</evidence>
<name>A0ABN9XQH5_9DINO</name>
<evidence type="ECO:0000259" key="2">
    <source>
        <dbReference type="PROSITE" id="PS50255"/>
    </source>
</evidence>
<comment type="caution">
    <text evidence="3">The sequence shown here is derived from an EMBL/GenBank/DDBJ whole genome shotgun (WGS) entry which is preliminary data.</text>
</comment>
<gene>
    <name evidence="3" type="ORF">PCOR1329_LOCUS78884</name>
</gene>
<dbReference type="SUPFAM" id="SSF55856">
    <property type="entry name" value="Cytochrome b5-like heme/steroid binding domain"/>
    <property type="match status" value="1"/>
</dbReference>
<keyword evidence="4" id="KW-1185">Reference proteome</keyword>
<evidence type="ECO:0000313" key="4">
    <source>
        <dbReference type="Proteomes" id="UP001189429"/>
    </source>
</evidence>
<protein>
    <recommendedName>
        <fullName evidence="2">Cytochrome b5 heme-binding domain-containing protein</fullName>
    </recommendedName>
</protein>
<accession>A0ABN9XQH5</accession>
<reference evidence="3" key="1">
    <citation type="submission" date="2023-10" db="EMBL/GenBank/DDBJ databases">
        <authorList>
            <person name="Chen Y."/>
            <person name="Shah S."/>
            <person name="Dougan E. K."/>
            <person name="Thang M."/>
            <person name="Chan C."/>
        </authorList>
    </citation>
    <scope>NUCLEOTIDE SEQUENCE [LARGE SCALE GENOMIC DNA]</scope>
</reference>
<dbReference type="Proteomes" id="UP001189429">
    <property type="component" value="Unassembled WGS sequence"/>
</dbReference>
<dbReference type="Gene3D" id="3.10.120.10">
    <property type="entry name" value="Cytochrome b5-like heme/steroid binding domain"/>
    <property type="match status" value="1"/>
</dbReference>
<dbReference type="InterPro" id="IPR036400">
    <property type="entry name" value="Cyt_B5-like_heme/steroid_sf"/>
</dbReference>
<dbReference type="SUPFAM" id="SSF81383">
    <property type="entry name" value="F-box domain"/>
    <property type="match status" value="1"/>
</dbReference>
<dbReference type="EMBL" id="CAUYUJ010021037">
    <property type="protein sequence ID" value="CAK0902201.1"/>
    <property type="molecule type" value="Genomic_DNA"/>
</dbReference>
<evidence type="ECO:0000256" key="1">
    <source>
        <dbReference type="SAM" id="MobiDB-lite"/>
    </source>
</evidence>
<proteinExistence type="predicted"/>
<organism evidence="3 4">
    <name type="scientific">Prorocentrum cordatum</name>
    <dbReference type="NCBI Taxonomy" id="2364126"/>
    <lineage>
        <taxon>Eukaryota</taxon>
        <taxon>Sar</taxon>
        <taxon>Alveolata</taxon>
        <taxon>Dinophyceae</taxon>
        <taxon>Prorocentrales</taxon>
        <taxon>Prorocentraceae</taxon>
        <taxon>Prorocentrum</taxon>
    </lineage>
</organism>
<dbReference type="InterPro" id="IPR036047">
    <property type="entry name" value="F-box-like_dom_sf"/>
</dbReference>